<feature type="region of interest" description="Disordered" evidence="5">
    <location>
        <begin position="27"/>
        <end position="48"/>
    </location>
</feature>
<keyword evidence="9" id="KW-1185">Reference proteome</keyword>
<dbReference type="Proteomes" id="UP000298246">
    <property type="component" value="Unassembled WGS sequence"/>
</dbReference>
<comment type="caution">
    <text evidence="8">The sequence shown here is derived from an EMBL/GenBank/DDBJ whole genome shotgun (WGS) entry which is preliminary data.</text>
</comment>
<keyword evidence="4 6" id="KW-0732">Signal</keyword>
<feature type="domain" description="Fe/B12 periplasmic-binding" evidence="7">
    <location>
        <begin position="66"/>
        <end position="326"/>
    </location>
</feature>
<dbReference type="PROSITE" id="PS51257">
    <property type="entry name" value="PROKAR_LIPOPROTEIN"/>
    <property type="match status" value="1"/>
</dbReference>
<gene>
    <name evidence="8" type="ORF">B5M42_09190</name>
</gene>
<dbReference type="InterPro" id="IPR051313">
    <property type="entry name" value="Bact_iron-sidero_bind"/>
</dbReference>
<dbReference type="SUPFAM" id="SSF53807">
    <property type="entry name" value="Helical backbone' metal receptor"/>
    <property type="match status" value="1"/>
</dbReference>
<evidence type="ECO:0000256" key="6">
    <source>
        <dbReference type="SAM" id="SignalP"/>
    </source>
</evidence>
<reference evidence="8 9" key="1">
    <citation type="submission" date="2017-03" db="EMBL/GenBank/DDBJ databases">
        <title>Isolation of Levoglucosan Utilizing Bacteria.</title>
        <authorList>
            <person name="Arya A.S."/>
        </authorList>
    </citation>
    <scope>NUCLEOTIDE SEQUENCE [LARGE SCALE GENOMIC DNA]</scope>
    <source>
        <strain evidence="8 9">MEC069</strain>
    </source>
</reference>
<evidence type="ECO:0000256" key="4">
    <source>
        <dbReference type="ARBA" id="ARBA00022729"/>
    </source>
</evidence>
<name>A0A4Y8Q427_9BACL</name>
<comment type="subcellular location">
    <subcellularLocation>
        <location evidence="1">Cell envelope</location>
    </subcellularLocation>
</comment>
<feature type="chain" id="PRO_5039034051" description="Fe/B12 periplasmic-binding domain-containing protein" evidence="6">
    <location>
        <begin position="25"/>
        <end position="326"/>
    </location>
</feature>
<evidence type="ECO:0000313" key="8">
    <source>
        <dbReference type="EMBL" id="TFE88702.1"/>
    </source>
</evidence>
<evidence type="ECO:0000313" key="9">
    <source>
        <dbReference type="Proteomes" id="UP000298246"/>
    </source>
</evidence>
<organism evidence="8 9">
    <name type="scientific">Paenibacillus athensensis</name>
    <dbReference type="NCBI Taxonomy" id="1967502"/>
    <lineage>
        <taxon>Bacteria</taxon>
        <taxon>Bacillati</taxon>
        <taxon>Bacillota</taxon>
        <taxon>Bacilli</taxon>
        <taxon>Bacillales</taxon>
        <taxon>Paenibacillaceae</taxon>
        <taxon>Paenibacillus</taxon>
    </lineage>
</organism>
<proteinExistence type="inferred from homology"/>
<dbReference type="GO" id="GO:0030288">
    <property type="term" value="C:outer membrane-bounded periplasmic space"/>
    <property type="evidence" value="ECO:0007669"/>
    <property type="project" value="TreeGrafter"/>
</dbReference>
<sequence>MNKKGMIGFLLLAVLLLVSACSSAPEASPSATAAPTTEASAAPAADKPRVIEHAMGTTEITGTPKRVVVLTNDGSDTTIALGIKPVGAVRHWVGNPDWYDFLKADMDGVVMVGEETQPNLEEIAKLQPDLILGSKIRHEKIYEQLKAIAPTVMTETVGTTWKENLILYAKALNLEDKEKQILGDWDKRVADFKSKMGDKLATKVSIVRFQPTEARIYYQGFPGTIIKEVGLDRPDKQKNTDKVVQNLTLEQIPEMDGDVMFYFIASNEEKAKTTYQEWTSNELWKNLSVVKANKVFQVDEVFWNMSGGIQGANHMLNDLYKFFEIQ</sequence>
<dbReference type="PROSITE" id="PS50983">
    <property type="entry name" value="FE_B12_PBP"/>
    <property type="match status" value="1"/>
</dbReference>
<feature type="compositionally biased region" description="Low complexity" evidence="5">
    <location>
        <begin position="27"/>
        <end position="45"/>
    </location>
</feature>
<dbReference type="Pfam" id="PF01497">
    <property type="entry name" value="Peripla_BP_2"/>
    <property type="match status" value="1"/>
</dbReference>
<evidence type="ECO:0000256" key="2">
    <source>
        <dbReference type="ARBA" id="ARBA00008814"/>
    </source>
</evidence>
<dbReference type="PANTHER" id="PTHR30532:SF21">
    <property type="entry name" value="SIDEROPHORE-BINDING LIPOPROTEIN YFIY-RELATED"/>
    <property type="match status" value="1"/>
</dbReference>
<dbReference type="PANTHER" id="PTHR30532">
    <property type="entry name" value="IRON III DICITRATE-BINDING PERIPLASMIC PROTEIN"/>
    <property type="match status" value="1"/>
</dbReference>
<dbReference type="CDD" id="cd01146">
    <property type="entry name" value="FhuD"/>
    <property type="match status" value="1"/>
</dbReference>
<dbReference type="InterPro" id="IPR002491">
    <property type="entry name" value="ABC_transptr_periplasmic_BD"/>
</dbReference>
<evidence type="ECO:0000259" key="7">
    <source>
        <dbReference type="PROSITE" id="PS50983"/>
    </source>
</evidence>
<dbReference type="Gene3D" id="3.40.50.1980">
    <property type="entry name" value="Nitrogenase molybdenum iron protein domain"/>
    <property type="match status" value="2"/>
</dbReference>
<evidence type="ECO:0000256" key="1">
    <source>
        <dbReference type="ARBA" id="ARBA00004196"/>
    </source>
</evidence>
<accession>A0A4Y8Q427</accession>
<dbReference type="EMBL" id="MYFO01000009">
    <property type="protein sequence ID" value="TFE88702.1"/>
    <property type="molecule type" value="Genomic_DNA"/>
</dbReference>
<protein>
    <recommendedName>
        <fullName evidence="7">Fe/B12 periplasmic-binding domain-containing protein</fullName>
    </recommendedName>
</protein>
<dbReference type="AlphaFoldDB" id="A0A4Y8Q427"/>
<dbReference type="GO" id="GO:1901678">
    <property type="term" value="P:iron coordination entity transport"/>
    <property type="evidence" value="ECO:0007669"/>
    <property type="project" value="UniProtKB-ARBA"/>
</dbReference>
<evidence type="ECO:0000256" key="5">
    <source>
        <dbReference type="SAM" id="MobiDB-lite"/>
    </source>
</evidence>
<evidence type="ECO:0000256" key="3">
    <source>
        <dbReference type="ARBA" id="ARBA00022448"/>
    </source>
</evidence>
<comment type="similarity">
    <text evidence="2">Belongs to the bacterial solute-binding protein 8 family.</text>
</comment>
<dbReference type="OrthoDB" id="9793175at2"/>
<keyword evidence="3" id="KW-0813">Transport</keyword>
<feature type="signal peptide" evidence="6">
    <location>
        <begin position="1"/>
        <end position="24"/>
    </location>
</feature>